<name>A0A5N5LQT4_9ROSI</name>
<dbReference type="AlphaFoldDB" id="A0A5N5LQT4"/>
<proteinExistence type="predicted"/>
<evidence type="ECO:0008006" key="3">
    <source>
        <dbReference type="Google" id="ProtNLM"/>
    </source>
</evidence>
<accession>A0A5N5LQT4</accession>
<evidence type="ECO:0000313" key="1">
    <source>
        <dbReference type="EMBL" id="KAB5545119.1"/>
    </source>
</evidence>
<comment type="caution">
    <text evidence="1">The sequence shown here is derived from an EMBL/GenBank/DDBJ whole genome shotgun (WGS) entry which is preliminary data.</text>
</comment>
<keyword evidence="2" id="KW-1185">Reference proteome</keyword>
<protein>
    <recommendedName>
        <fullName evidence="3">Retrotransposon Copia-like N-terminal domain-containing protein</fullName>
    </recommendedName>
</protein>
<dbReference type="Proteomes" id="UP000326939">
    <property type="component" value="Chromosome 8"/>
</dbReference>
<dbReference type="PANTHER" id="PTHR37610:SF40">
    <property type="entry name" value="OS01G0909600 PROTEIN"/>
    <property type="match status" value="1"/>
</dbReference>
<dbReference type="EMBL" id="VDCV01000008">
    <property type="protein sequence ID" value="KAB5545119.1"/>
    <property type="molecule type" value="Genomic_DNA"/>
</dbReference>
<reference evidence="2" key="1">
    <citation type="journal article" date="2019" name="Gigascience">
        <title>De novo genome assembly of the endangered Acer yangbiense, a plant species with extremely small populations endemic to Yunnan Province, China.</title>
        <authorList>
            <person name="Yang J."/>
            <person name="Wariss H.M."/>
            <person name="Tao L."/>
            <person name="Zhang R."/>
            <person name="Yun Q."/>
            <person name="Hollingsworth P."/>
            <person name="Dao Z."/>
            <person name="Luo G."/>
            <person name="Guo H."/>
            <person name="Ma Y."/>
            <person name="Sun W."/>
        </authorList>
    </citation>
    <scope>NUCLEOTIDE SEQUENCE [LARGE SCALE GENOMIC DNA]</scope>
    <source>
        <strain evidence="2">cv. br00</strain>
    </source>
</reference>
<dbReference type="PANTHER" id="PTHR37610">
    <property type="entry name" value="CCHC-TYPE DOMAIN-CONTAINING PROTEIN"/>
    <property type="match status" value="1"/>
</dbReference>
<gene>
    <name evidence="1" type="ORF">DKX38_013231</name>
</gene>
<sequence length="218" mass="24545">MCGPRSNAGICLQSVVMGTCTKTSVGICFNSVTISLNAKSKLDFMDGTIKILSAIDKPDEYASWKKCNDMILSWILNSLTQDSVIFSTTVQEVWEDLQDRFLQSNAPSIFQIEREIVEEKQHSLGSTRETIKNSAMAVRRAEPIALATRRGQGTSSRSIPTNRKPLHCYYCDRDHHLRETCWKMNGNPPEHPKHASNKSQKSAIIAISFLPTMLKRIR</sequence>
<organism evidence="1 2">
    <name type="scientific">Salix brachista</name>
    <dbReference type="NCBI Taxonomy" id="2182728"/>
    <lineage>
        <taxon>Eukaryota</taxon>
        <taxon>Viridiplantae</taxon>
        <taxon>Streptophyta</taxon>
        <taxon>Embryophyta</taxon>
        <taxon>Tracheophyta</taxon>
        <taxon>Spermatophyta</taxon>
        <taxon>Magnoliopsida</taxon>
        <taxon>eudicotyledons</taxon>
        <taxon>Gunneridae</taxon>
        <taxon>Pentapetalae</taxon>
        <taxon>rosids</taxon>
        <taxon>fabids</taxon>
        <taxon>Malpighiales</taxon>
        <taxon>Salicaceae</taxon>
        <taxon>Saliceae</taxon>
        <taxon>Salix</taxon>
    </lineage>
</organism>
<evidence type="ECO:0000313" key="2">
    <source>
        <dbReference type="Proteomes" id="UP000326939"/>
    </source>
</evidence>